<evidence type="ECO:0000256" key="2">
    <source>
        <dbReference type="ARBA" id="ARBA00023125"/>
    </source>
</evidence>
<evidence type="ECO:0000313" key="6">
    <source>
        <dbReference type="Proteomes" id="UP000536624"/>
    </source>
</evidence>
<name>A0A7X5WX94_STRMQ</name>
<dbReference type="GO" id="GO:0043565">
    <property type="term" value="F:sequence-specific DNA binding"/>
    <property type="evidence" value="ECO:0007669"/>
    <property type="project" value="InterPro"/>
</dbReference>
<protein>
    <recommendedName>
        <fullName evidence="4">HTH araC/xylS-type domain-containing protein</fullName>
    </recommendedName>
</protein>
<dbReference type="PANTHER" id="PTHR43280:SF2">
    <property type="entry name" value="HTH-TYPE TRANSCRIPTIONAL REGULATOR EXSA"/>
    <property type="match status" value="1"/>
</dbReference>
<evidence type="ECO:0000256" key="3">
    <source>
        <dbReference type="ARBA" id="ARBA00023163"/>
    </source>
</evidence>
<evidence type="ECO:0000256" key="1">
    <source>
        <dbReference type="ARBA" id="ARBA00023015"/>
    </source>
</evidence>
<dbReference type="EMBL" id="JAALLH010000001">
    <property type="protein sequence ID" value="NIY62419.1"/>
    <property type="molecule type" value="Genomic_DNA"/>
</dbReference>
<dbReference type="Pfam" id="PF12833">
    <property type="entry name" value="HTH_18"/>
    <property type="match status" value="1"/>
</dbReference>
<dbReference type="Proteomes" id="UP000536624">
    <property type="component" value="Unassembled WGS sequence"/>
</dbReference>
<evidence type="ECO:0000259" key="4">
    <source>
        <dbReference type="PROSITE" id="PS01124"/>
    </source>
</evidence>
<dbReference type="PROSITE" id="PS01124">
    <property type="entry name" value="HTH_ARAC_FAMILY_2"/>
    <property type="match status" value="1"/>
</dbReference>
<proteinExistence type="predicted"/>
<comment type="caution">
    <text evidence="5">The sequence shown here is derived from an EMBL/GenBank/DDBJ whole genome shotgun (WGS) entry which is preliminary data.</text>
</comment>
<organism evidence="5 6">
    <name type="scientific">Streptomyces malaysiensis</name>
    <dbReference type="NCBI Taxonomy" id="92644"/>
    <lineage>
        <taxon>Bacteria</taxon>
        <taxon>Bacillati</taxon>
        <taxon>Actinomycetota</taxon>
        <taxon>Actinomycetes</taxon>
        <taxon>Kitasatosporales</taxon>
        <taxon>Streptomycetaceae</taxon>
        <taxon>Streptomyces</taxon>
        <taxon>Streptomyces violaceusniger group</taxon>
    </lineage>
</organism>
<keyword evidence="3" id="KW-0804">Transcription</keyword>
<keyword evidence="1" id="KW-0805">Transcription regulation</keyword>
<dbReference type="InterPro" id="IPR009057">
    <property type="entry name" value="Homeodomain-like_sf"/>
</dbReference>
<gene>
    <name evidence="5" type="ORF">SMALB_0329</name>
</gene>
<dbReference type="GO" id="GO:0003700">
    <property type="term" value="F:DNA-binding transcription factor activity"/>
    <property type="evidence" value="ECO:0007669"/>
    <property type="project" value="InterPro"/>
</dbReference>
<dbReference type="SMART" id="SM00342">
    <property type="entry name" value="HTH_ARAC"/>
    <property type="match status" value="1"/>
</dbReference>
<dbReference type="SUPFAM" id="SSF46689">
    <property type="entry name" value="Homeodomain-like"/>
    <property type="match status" value="1"/>
</dbReference>
<dbReference type="Gene3D" id="1.10.10.60">
    <property type="entry name" value="Homeodomain-like"/>
    <property type="match status" value="1"/>
</dbReference>
<accession>A0A7X5WX94</accession>
<keyword evidence="2" id="KW-0238">DNA-binding</keyword>
<sequence>MRHRPGHLGILEAVHEMKRHVDPGGHARAGHNVSGVDPALPGAHIHVRVPRRKLDRARELLETTHSTISHISQTCGLGTPANFRQHFRRTTGTTPSEYRQTFTTT</sequence>
<dbReference type="PANTHER" id="PTHR43280">
    <property type="entry name" value="ARAC-FAMILY TRANSCRIPTIONAL REGULATOR"/>
    <property type="match status" value="1"/>
</dbReference>
<dbReference type="InterPro" id="IPR018060">
    <property type="entry name" value="HTH_AraC"/>
</dbReference>
<evidence type="ECO:0000313" key="5">
    <source>
        <dbReference type="EMBL" id="NIY62419.1"/>
    </source>
</evidence>
<feature type="domain" description="HTH araC/xylS-type" evidence="4">
    <location>
        <begin position="51"/>
        <end position="101"/>
    </location>
</feature>
<dbReference type="AlphaFoldDB" id="A0A7X5WX94"/>
<reference evidence="5 6" key="1">
    <citation type="submission" date="2020-02" db="EMBL/GenBank/DDBJ databases">
        <title>Streptomyces malaysiensis DSM14702 (JHCC583434, PFL_A843) Genome sequencing and assembly.</title>
        <authorList>
            <person name="Samborskyy M."/>
        </authorList>
    </citation>
    <scope>NUCLEOTIDE SEQUENCE [LARGE SCALE GENOMIC DNA]</scope>
    <source>
        <strain evidence="5 6">DSM 14702</strain>
    </source>
</reference>